<evidence type="ECO:0000313" key="3">
    <source>
        <dbReference type="EMBL" id="AEG58387.1"/>
    </source>
</evidence>
<dbReference type="InterPro" id="IPR044144">
    <property type="entry name" value="SAF_UxaA/GarD"/>
</dbReference>
<dbReference type="STRING" id="696281.Desru_0086"/>
<dbReference type="EMBL" id="CP002780">
    <property type="protein sequence ID" value="AEG58886.1"/>
    <property type="molecule type" value="Genomic_DNA"/>
</dbReference>
<name>F6DSR7_DESRL</name>
<sequence>MIKFLVHDLADMVGVAVADIKAGEAVTGKVQDSDKTIEIQSISDIPLGHKIALKDIAAGERVIKYHVPIGKTVQAIKKGEHVHTHNLKTERW</sequence>
<dbReference type="EMBL" id="CP002780">
    <property type="protein sequence ID" value="AEG58387.1"/>
    <property type="molecule type" value="Genomic_DNA"/>
</dbReference>
<dbReference type="KEGG" id="dru:Desru_0086"/>
<dbReference type="Pfam" id="PF08666">
    <property type="entry name" value="SAF"/>
    <property type="match status" value="1"/>
</dbReference>
<evidence type="ECO:0000256" key="1">
    <source>
        <dbReference type="ARBA" id="ARBA00023239"/>
    </source>
</evidence>
<organism evidence="4 7">
    <name type="scientific">Desulforamulus ruminis (strain ATCC 23193 / DSM 2154 / NCIMB 8452 / DL)</name>
    <name type="common">Desulfotomaculum ruminis</name>
    <dbReference type="NCBI Taxonomy" id="696281"/>
    <lineage>
        <taxon>Bacteria</taxon>
        <taxon>Bacillati</taxon>
        <taxon>Bacillota</taxon>
        <taxon>Clostridia</taxon>
        <taxon>Eubacteriales</taxon>
        <taxon>Peptococcaceae</taxon>
        <taxon>Desulforamulus</taxon>
    </lineage>
</organism>
<protein>
    <submittedName>
        <fullName evidence="4">SAF domain protein</fullName>
    </submittedName>
</protein>
<dbReference type="Gene3D" id="2.30.130.110">
    <property type="match status" value="1"/>
</dbReference>
<evidence type="ECO:0000313" key="7">
    <source>
        <dbReference type="Proteomes" id="UP000009234"/>
    </source>
</evidence>
<evidence type="ECO:0000313" key="5">
    <source>
        <dbReference type="EMBL" id="AEG59958.1"/>
    </source>
</evidence>
<dbReference type="PANTHER" id="PTHR30536:SF5">
    <property type="entry name" value="ALTRONATE DEHYDRATASE"/>
    <property type="match status" value="1"/>
</dbReference>
<dbReference type="EMBL" id="CP002780">
    <property type="protein sequence ID" value="AEG59958.1"/>
    <property type="molecule type" value="Genomic_DNA"/>
</dbReference>
<keyword evidence="7" id="KW-1185">Reference proteome</keyword>
<evidence type="ECO:0000313" key="4">
    <source>
        <dbReference type="EMBL" id="AEG58886.1"/>
    </source>
</evidence>
<dbReference type="CDD" id="cd11613">
    <property type="entry name" value="SAF_AH_GD"/>
    <property type="match status" value="1"/>
</dbReference>
<feature type="domain" description="SAF" evidence="2">
    <location>
        <begin position="11"/>
        <end position="88"/>
    </location>
</feature>
<dbReference type="HOGENOM" id="CLU_084161_2_0_9"/>
<keyword evidence="1" id="KW-0456">Lyase</keyword>
<dbReference type="KEGG" id="dru:Desru_1694"/>
<dbReference type="eggNOG" id="COG2721">
    <property type="taxonomic scope" value="Bacteria"/>
</dbReference>
<dbReference type="InterPro" id="IPR052172">
    <property type="entry name" value="UxaA_altronate/galactarate_dh"/>
</dbReference>
<dbReference type="PANTHER" id="PTHR30536">
    <property type="entry name" value="ALTRONATE/GALACTARATE DEHYDRATASE"/>
    <property type="match status" value="1"/>
</dbReference>
<dbReference type="GO" id="GO:0016829">
    <property type="term" value="F:lyase activity"/>
    <property type="evidence" value="ECO:0007669"/>
    <property type="project" value="UniProtKB-KW"/>
</dbReference>
<dbReference type="KEGG" id="dru:Desru_1700"/>
<dbReference type="EMBL" id="CP002780">
    <property type="protein sequence ID" value="AEG59964.1"/>
    <property type="molecule type" value="Genomic_DNA"/>
</dbReference>
<gene>
    <name evidence="3" type="ordered locus">Desru_0086</name>
    <name evidence="4" type="ordered locus">Desru_0601</name>
    <name evidence="5" type="ordered locus">Desru_1694</name>
    <name evidence="6" type="ordered locus">Desru_1700</name>
</gene>
<evidence type="ECO:0000313" key="6">
    <source>
        <dbReference type="EMBL" id="AEG59964.1"/>
    </source>
</evidence>
<accession>F6DSR7</accession>
<reference evidence="4 7" key="2">
    <citation type="journal article" date="2012" name="Stand. Genomic Sci.">
        <title>Complete genome sequence of the sulfate-reducing firmicute Desulfotomaculum ruminis type strain (DL(T)).</title>
        <authorList>
            <person name="Spring S."/>
            <person name="Visser M."/>
            <person name="Lu M."/>
            <person name="Copeland A."/>
            <person name="Lapidus A."/>
            <person name="Lucas S."/>
            <person name="Cheng J.F."/>
            <person name="Han C."/>
            <person name="Tapia R."/>
            <person name="Goodwin L.A."/>
            <person name="Pitluck S."/>
            <person name="Ivanova N."/>
            <person name="Land M."/>
            <person name="Hauser L."/>
            <person name="Larimer F."/>
            <person name="Rohde M."/>
            <person name="Goker M."/>
            <person name="Detter J.C."/>
            <person name="Kyrpides N.C."/>
            <person name="Woyke T."/>
            <person name="Schaap P.J."/>
            <person name="Plugge C.M."/>
            <person name="Muyzer G."/>
            <person name="Kuever J."/>
            <person name="Pereira I.A."/>
            <person name="Parshina S.N."/>
            <person name="Bernier-Latmani R."/>
            <person name="Stams A.J."/>
            <person name="Klenk H.P."/>
        </authorList>
    </citation>
    <scope>NUCLEOTIDE SEQUENCE [LARGE SCALE GENOMIC DNA]</scope>
    <source>
        <strain evidence="7">ATCC 23193 / DSM 2154 / NCIB 8452 / DL</strain>
        <strain evidence="4">DSM 2154</strain>
    </source>
</reference>
<reference evidence="7" key="1">
    <citation type="submission" date="2011-05" db="EMBL/GenBank/DDBJ databases">
        <title>Complete sequence of Desulfotomaculum ruminis DSM 2154.</title>
        <authorList>
            <person name="Lucas S."/>
            <person name="Copeland A."/>
            <person name="Lapidus A."/>
            <person name="Cheng J.-F."/>
            <person name="Goodwin L."/>
            <person name="Pitluck S."/>
            <person name="Lu M."/>
            <person name="Detter J.C."/>
            <person name="Han C."/>
            <person name="Tapia R."/>
            <person name="Land M."/>
            <person name="Hauser L."/>
            <person name="Kyrpides N."/>
            <person name="Ivanova N."/>
            <person name="Mikhailova N."/>
            <person name="Pagani I."/>
            <person name="Stams A.J.M."/>
            <person name="Plugge C.M."/>
            <person name="Muyzer G."/>
            <person name="Kuever J."/>
            <person name="Parshina S.N."/>
            <person name="Ivanova A.E."/>
            <person name="Nazina T.N."/>
            <person name="Brambilla E."/>
            <person name="Spring S."/>
            <person name="Klenk H.-P."/>
            <person name="Woyke T."/>
        </authorList>
    </citation>
    <scope>NUCLEOTIDE SEQUENCE [LARGE SCALE GENOMIC DNA]</scope>
    <source>
        <strain evidence="7">ATCC 23193 / DSM 2154 / NCIB 8452 / DL</strain>
    </source>
</reference>
<evidence type="ECO:0000259" key="2">
    <source>
        <dbReference type="SMART" id="SM00858"/>
    </source>
</evidence>
<dbReference type="Proteomes" id="UP000009234">
    <property type="component" value="Chromosome"/>
</dbReference>
<dbReference type="SMART" id="SM00858">
    <property type="entry name" value="SAF"/>
    <property type="match status" value="1"/>
</dbReference>
<dbReference type="AlphaFoldDB" id="F6DSR7"/>
<dbReference type="InterPro" id="IPR013974">
    <property type="entry name" value="SAF"/>
</dbReference>
<dbReference type="GO" id="GO:0019698">
    <property type="term" value="P:D-galacturonate catabolic process"/>
    <property type="evidence" value="ECO:0007669"/>
    <property type="project" value="TreeGrafter"/>
</dbReference>
<dbReference type="KEGG" id="dru:Desru_0601"/>
<dbReference type="RefSeq" id="WP_013840169.1">
    <property type="nucleotide sequence ID" value="NC_015589.1"/>
</dbReference>
<proteinExistence type="predicted"/>